<dbReference type="PANTHER" id="PTHR12907:SF26">
    <property type="entry name" value="HIF PROLYL HYDROXYLASE, ISOFORM C"/>
    <property type="match status" value="1"/>
</dbReference>
<evidence type="ECO:0000259" key="4">
    <source>
        <dbReference type="Pfam" id="PF13640"/>
    </source>
</evidence>
<dbReference type="Pfam" id="PF13640">
    <property type="entry name" value="2OG-FeII_Oxy_3"/>
    <property type="match status" value="2"/>
</dbReference>
<accession>A0A1E7F8H9</accession>
<feature type="chain" id="PRO_5009192804" description="Prolyl 4-hydroxylase alpha subunit Fe(2+) 2OG dioxygenase domain-containing protein" evidence="3">
    <location>
        <begin position="29"/>
        <end position="477"/>
    </location>
</feature>
<proteinExistence type="predicted"/>
<gene>
    <name evidence="5" type="ORF">FRACYDRAFT_188012</name>
</gene>
<dbReference type="GO" id="GO:0008198">
    <property type="term" value="F:ferrous iron binding"/>
    <property type="evidence" value="ECO:0007669"/>
    <property type="project" value="TreeGrafter"/>
</dbReference>
<dbReference type="InterPro" id="IPR044862">
    <property type="entry name" value="Pro_4_hyd_alph_FE2OG_OXY"/>
</dbReference>
<feature type="domain" description="Prolyl 4-hydroxylase alpha subunit Fe(2+) 2OG dioxygenase" evidence="4">
    <location>
        <begin position="237"/>
        <end position="301"/>
    </location>
</feature>
<evidence type="ECO:0000313" key="6">
    <source>
        <dbReference type="Proteomes" id="UP000095751"/>
    </source>
</evidence>
<reference evidence="5 6" key="1">
    <citation type="submission" date="2016-09" db="EMBL/GenBank/DDBJ databases">
        <title>Extensive genetic diversity and differential bi-allelic expression allows diatom success in the polar Southern Ocean.</title>
        <authorList>
            <consortium name="DOE Joint Genome Institute"/>
            <person name="Mock T."/>
            <person name="Otillar R.P."/>
            <person name="Strauss J."/>
            <person name="Dupont C."/>
            <person name="Frickenhaus S."/>
            <person name="Maumus F."/>
            <person name="Mcmullan M."/>
            <person name="Sanges R."/>
            <person name="Schmutz J."/>
            <person name="Toseland A."/>
            <person name="Valas R."/>
            <person name="Veluchamy A."/>
            <person name="Ward B.J."/>
            <person name="Allen A."/>
            <person name="Barry K."/>
            <person name="Falciatore A."/>
            <person name="Ferrante M."/>
            <person name="Fortunato A.E."/>
            <person name="Gloeckner G."/>
            <person name="Gruber A."/>
            <person name="Hipkin R."/>
            <person name="Janech M."/>
            <person name="Kroth P."/>
            <person name="Leese F."/>
            <person name="Lindquist E."/>
            <person name="Lyon B.R."/>
            <person name="Martin J."/>
            <person name="Mayer C."/>
            <person name="Parker M."/>
            <person name="Quesneville H."/>
            <person name="Raymond J."/>
            <person name="Uhlig C."/>
            <person name="Valentin K.U."/>
            <person name="Worden A.Z."/>
            <person name="Armbrust E.V."/>
            <person name="Bowler C."/>
            <person name="Green B."/>
            <person name="Moulton V."/>
            <person name="Van Oosterhout C."/>
            <person name="Grigoriev I."/>
        </authorList>
    </citation>
    <scope>NUCLEOTIDE SEQUENCE [LARGE SCALE GENOMIC DNA]</scope>
    <source>
        <strain evidence="5 6">CCMP1102</strain>
    </source>
</reference>
<dbReference type="AlphaFoldDB" id="A0A1E7F8H9"/>
<dbReference type="EMBL" id="KV784360">
    <property type="protein sequence ID" value="OEU14434.1"/>
    <property type="molecule type" value="Genomic_DNA"/>
</dbReference>
<dbReference type="InParanoid" id="A0A1E7F8H9"/>
<feature type="signal peptide" evidence="3">
    <location>
        <begin position="1"/>
        <end position="28"/>
    </location>
</feature>
<sequence length="477" mass="53312">MLTNCSALLLLLLLSLLLISSTILCVSGFVIIDEGRIRIHSSSSSSSNDYIKLLQVRHNNRRRCCKTNSCTQINQSTSSSTSSTSSTSTSSTSTSSTLVLPPIIGNTSIDRLLSKSTYDTIKEGKIAVIPNFLNAADILPLRQDAQNLWSENEYSTDALAGYGSSGKFDPTKDRAVLKLNQWKNSNLGNYKLRSNSFGTLMSNLRTELSINLNRPELNLPDSKAVTKYGIGSTEISYTRFGPGSYLKRHVDEHHEELKGKDGWNKPTRRSISWLIYLNEPGSWIPSRDGGQLRCYERQSKPTYSSRIGASMNGDLQIGWLTASSINNDNEIPVYLDAKNHNHGECAMYFVLEDNNGVGVISKRRNYITKPFKTNPILYVSGSELLVKKFLIESSDIAVRFRLIEPPKSKLDDLLVMKNNNNNANMVVAENTEEIIDDIDPFGGTLVLFDSVTLPHEVLETKNKKERWACSGWFRKFI</sequence>
<keyword evidence="1" id="KW-0847">Vitamin C</keyword>
<evidence type="ECO:0000313" key="5">
    <source>
        <dbReference type="EMBL" id="OEU14434.1"/>
    </source>
</evidence>
<keyword evidence="6" id="KW-1185">Reference proteome</keyword>
<dbReference type="OrthoDB" id="204385at2759"/>
<dbReference type="PANTHER" id="PTHR12907">
    <property type="entry name" value="EGL NINE HOMOLOG-RELATED"/>
    <property type="match status" value="1"/>
</dbReference>
<evidence type="ECO:0000256" key="3">
    <source>
        <dbReference type="SAM" id="SignalP"/>
    </source>
</evidence>
<dbReference type="Proteomes" id="UP000095751">
    <property type="component" value="Unassembled WGS sequence"/>
</dbReference>
<dbReference type="Gene3D" id="2.60.120.620">
    <property type="entry name" value="q2cbj1_9rhob like domain"/>
    <property type="match status" value="2"/>
</dbReference>
<feature type="region of interest" description="Disordered" evidence="2">
    <location>
        <begin position="72"/>
        <end position="96"/>
    </location>
</feature>
<keyword evidence="3" id="KW-0732">Signal</keyword>
<feature type="compositionally biased region" description="Low complexity" evidence="2">
    <location>
        <begin position="76"/>
        <end position="96"/>
    </location>
</feature>
<name>A0A1E7F8H9_9STRA</name>
<dbReference type="GO" id="GO:0031418">
    <property type="term" value="F:L-ascorbic acid binding"/>
    <property type="evidence" value="ECO:0007669"/>
    <property type="project" value="UniProtKB-KW"/>
</dbReference>
<evidence type="ECO:0000256" key="1">
    <source>
        <dbReference type="ARBA" id="ARBA00022896"/>
    </source>
</evidence>
<feature type="domain" description="Prolyl 4-hydroxylase alpha subunit Fe(2+) 2OG dioxygenase" evidence="4">
    <location>
        <begin position="422"/>
        <end position="474"/>
    </location>
</feature>
<dbReference type="KEGG" id="fcy:FRACYDRAFT_188012"/>
<dbReference type="GO" id="GO:0031543">
    <property type="term" value="F:peptidyl-proline dioxygenase activity"/>
    <property type="evidence" value="ECO:0007669"/>
    <property type="project" value="TreeGrafter"/>
</dbReference>
<dbReference type="InterPro" id="IPR051559">
    <property type="entry name" value="HIF_prolyl_hydroxylases"/>
</dbReference>
<organism evidence="5 6">
    <name type="scientific">Fragilariopsis cylindrus CCMP1102</name>
    <dbReference type="NCBI Taxonomy" id="635003"/>
    <lineage>
        <taxon>Eukaryota</taxon>
        <taxon>Sar</taxon>
        <taxon>Stramenopiles</taxon>
        <taxon>Ochrophyta</taxon>
        <taxon>Bacillariophyta</taxon>
        <taxon>Bacillariophyceae</taxon>
        <taxon>Bacillariophycidae</taxon>
        <taxon>Bacillariales</taxon>
        <taxon>Bacillariaceae</taxon>
        <taxon>Fragilariopsis</taxon>
    </lineage>
</organism>
<evidence type="ECO:0000256" key="2">
    <source>
        <dbReference type="SAM" id="MobiDB-lite"/>
    </source>
</evidence>
<dbReference type="GO" id="GO:0071456">
    <property type="term" value="P:cellular response to hypoxia"/>
    <property type="evidence" value="ECO:0007669"/>
    <property type="project" value="TreeGrafter"/>
</dbReference>
<protein>
    <recommendedName>
        <fullName evidence="4">Prolyl 4-hydroxylase alpha subunit Fe(2+) 2OG dioxygenase domain-containing protein</fullName>
    </recommendedName>
</protein>